<sequence>MVYKKKIESAQLVINAQVSPMELLSTRSLEQLTSDFQRKTAFIQYRATLIENADTFALQSLILDIVEVPLHTPLPPSIVSLKKITLKDMDQSQDKVYNAIYNWLSNSNGNRQEQIREAVKTFRPNVLISVINPYIRQGIHENSLIRVESPTYITIDNNSAENKCSCCGKEAELKACSKCFLAKYCSKACQKCDWHEFNHKDVCKYLRKFAI</sequence>
<name>A0AC34G0E5_9BILA</name>
<dbReference type="Proteomes" id="UP000887579">
    <property type="component" value="Unplaced"/>
</dbReference>
<evidence type="ECO:0000313" key="1">
    <source>
        <dbReference type="Proteomes" id="UP000887579"/>
    </source>
</evidence>
<dbReference type="WBParaSite" id="ES5_v2.g23097.t1">
    <property type="protein sequence ID" value="ES5_v2.g23097.t1"/>
    <property type="gene ID" value="ES5_v2.g23097"/>
</dbReference>
<protein>
    <submittedName>
        <fullName evidence="2">MYND-type domain-containing protein</fullName>
    </submittedName>
</protein>
<accession>A0AC34G0E5</accession>
<evidence type="ECO:0000313" key="2">
    <source>
        <dbReference type="WBParaSite" id="ES5_v2.g23097.t1"/>
    </source>
</evidence>
<organism evidence="1 2">
    <name type="scientific">Panagrolaimus sp. ES5</name>
    <dbReference type="NCBI Taxonomy" id="591445"/>
    <lineage>
        <taxon>Eukaryota</taxon>
        <taxon>Metazoa</taxon>
        <taxon>Ecdysozoa</taxon>
        <taxon>Nematoda</taxon>
        <taxon>Chromadorea</taxon>
        <taxon>Rhabditida</taxon>
        <taxon>Tylenchina</taxon>
        <taxon>Panagrolaimomorpha</taxon>
        <taxon>Panagrolaimoidea</taxon>
        <taxon>Panagrolaimidae</taxon>
        <taxon>Panagrolaimus</taxon>
    </lineage>
</organism>
<proteinExistence type="predicted"/>
<reference evidence="2" key="1">
    <citation type="submission" date="2022-11" db="UniProtKB">
        <authorList>
            <consortium name="WormBaseParasite"/>
        </authorList>
    </citation>
    <scope>IDENTIFICATION</scope>
</reference>